<dbReference type="Gene3D" id="2.40.50.1020">
    <property type="entry name" value="LytTr DNA-binding domain"/>
    <property type="match status" value="1"/>
</dbReference>
<sequence length="123" mass="14191">MEQNYRSTELTTHQQPQNDPLLIPGYRHIRDTRFMIRLEGNGNYTVIYLSDHSRPLMVSQTLKYFELQLPCFIRASKSSLINPAYIDTVIKQDSKTMYLQLTDGVSIPVSRRRIGDTEAKLAA</sequence>
<keyword evidence="4" id="KW-1185">Reference proteome</keyword>
<feature type="domain" description="HTH LytTR-type" evidence="2">
    <location>
        <begin position="36"/>
        <end position="123"/>
    </location>
</feature>
<dbReference type="Proteomes" id="UP000700732">
    <property type="component" value="Unassembled WGS sequence"/>
</dbReference>
<evidence type="ECO:0000256" key="1">
    <source>
        <dbReference type="SAM" id="MobiDB-lite"/>
    </source>
</evidence>
<feature type="compositionally biased region" description="Polar residues" evidence="1">
    <location>
        <begin position="1"/>
        <end position="18"/>
    </location>
</feature>
<dbReference type="SMART" id="SM00850">
    <property type="entry name" value="LytTR"/>
    <property type="match status" value="1"/>
</dbReference>
<gene>
    <name evidence="3" type="ORF">FH603_1164</name>
</gene>
<protein>
    <submittedName>
        <fullName evidence="3">DNA-binding LytR/AlgR family response regulator</fullName>
    </submittedName>
</protein>
<accession>A0ABR6W257</accession>
<name>A0ABR6W257_9BACT</name>
<dbReference type="PROSITE" id="PS50930">
    <property type="entry name" value="HTH_LYTTR"/>
    <property type="match status" value="1"/>
</dbReference>
<comment type="caution">
    <text evidence="3">The sequence shown here is derived from an EMBL/GenBank/DDBJ whole genome shotgun (WGS) entry which is preliminary data.</text>
</comment>
<feature type="region of interest" description="Disordered" evidence="1">
    <location>
        <begin position="1"/>
        <end position="21"/>
    </location>
</feature>
<proteinExistence type="predicted"/>
<dbReference type="Pfam" id="PF04397">
    <property type="entry name" value="LytTR"/>
    <property type="match status" value="1"/>
</dbReference>
<evidence type="ECO:0000259" key="2">
    <source>
        <dbReference type="PROSITE" id="PS50930"/>
    </source>
</evidence>
<evidence type="ECO:0000313" key="3">
    <source>
        <dbReference type="EMBL" id="MBC3790674.1"/>
    </source>
</evidence>
<keyword evidence="3" id="KW-0238">DNA-binding</keyword>
<evidence type="ECO:0000313" key="4">
    <source>
        <dbReference type="Proteomes" id="UP000700732"/>
    </source>
</evidence>
<dbReference type="RefSeq" id="WP_186736496.1">
    <property type="nucleotide sequence ID" value="NZ_VFIA01000005.1"/>
</dbReference>
<dbReference type="GO" id="GO:0003677">
    <property type="term" value="F:DNA binding"/>
    <property type="evidence" value="ECO:0007669"/>
    <property type="project" value="UniProtKB-KW"/>
</dbReference>
<reference evidence="3 4" key="1">
    <citation type="submission" date="2019-06" db="EMBL/GenBank/DDBJ databases">
        <title>Spirosoma utsteinense sp. nov. isolated from Antarctic ice-free soils.</title>
        <authorList>
            <person name="Tahon G."/>
        </authorList>
    </citation>
    <scope>NUCLEOTIDE SEQUENCE [LARGE SCALE GENOMIC DNA]</scope>
    <source>
        <strain evidence="3 4">LMG 31447</strain>
    </source>
</reference>
<dbReference type="InterPro" id="IPR007492">
    <property type="entry name" value="LytTR_DNA-bd_dom"/>
</dbReference>
<dbReference type="EMBL" id="VFIA01000005">
    <property type="protein sequence ID" value="MBC3790674.1"/>
    <property type="molecule type" value="Genomic_DNA"/>
</dbReference>
<organism evidence="3 4">
    <name type="scientific">Spirosoma utsteinense</name>
    <dbReference type="NCBI Taxonomy" id="2585773"/>
    <lineage>
        <taxon>Bacteria</taxon>
        <taxon>Pseudomonadati</taxon>
        <taxon>Bacteroidota</taxon>
        <taxon>Cytophagia</taxon>
        <taxon>Cytophagales</taxon>
        <taxon>Cytophagaceae</taxon>
        <taxon>Spirosoma</taxon>
    </lineage>
</organism>